<dbReference type="AlphaFoldDB" id="A0A1H0C729"/>
<dbReference type="InterPro" id="IPR007138">
    <property type="entry name" value="ABM_dom"/>
</dbReference>
<protein>
    <submittedName>
        <fullName evidence="2">Quinol monooxygenase YgiN</fullName>
    </submittedName>
</protein>
<keyword evidence="2" id="KW-0503">Monooxygenase</keyword>
<proteinExistence type="predicted"/>
<feature type="domain" description="ABM" evidence="1">
    <location>
        <begin position="10"/>
        <end position="75"/>
    </location>
</feature>
<keyword evidence="2" id="KW-0560">Oxidoreductase</keyword>
<evidence type="ECO:0000259" key="1">
    <source>
        <dbReference type="Pfam" id="PF03992"/>
    </source>
</evidence>
<keyword evidence="3" id="KW-1185">Reference proteome</keyword>
<dbReference type="STRING" id="198616.SAMN05216193_103332"/>
<accession>A0A1H0C729</accession>
<organism evidence="2 3">
    <name type="scientific">Pseudomonas jinjuensis</name>
    <dbReference type="NCBI Taxonomy" id="198616"/>
    <lineage>
        <taxon>Bacteria</taxon>
        <taxon>Pseudomonadati</taxon>
        <taxon>Pseudomonadota</taxon>
        <taxon>Gammaproteobacteria</taxon>
        <taxon>Pseudomonadales</taxon>
        <taxon>Pseudomonadaceae</taxon>
        <taxon>Pseudomonas</taxon>
    </lineage>
</organism>
<name>A0A1H0C729_9PSED</name>
<dbReference type="InterPro" id="IPR011008">
    <property type="entry name" value="Dimeric_a/b-barrel"/>
</dbReference>
<dbReference type="GO" id="GO:0004497">
    <property type="term" value="F:monooxygenase activity"/>
    <property type="evidence" value="ECO:0007669"/>
    <property type="project" value="UniProtKB-KW"/>
</dbReference>
<dbReference type="SUPFAM" id="SSF54909">
    <property type="entry name" value="Dimeric alpha+beta barrel"/>
    <property type="match status" value="1"/>
</dbReference>
<gene>
    <name evidence="2" type="ORF">SAMN05216193_103332</name>
</gene>
<dbReference type="OrthoDB" id="6883197at2"/>
<dbReference type="Pfam" id="PF03992">
    <property type="entry name" value="ABM"/>
    <property type="match status" value="1"/>
</dbReference>
<dbReference type="Proteomes" id="UP000242957">
    <property type="component" value="Unassembled WGS sequence"/>
</dbReference>
<evidence type="ECO:0000313" key="3">
    <source>
        <dbReference type="Proteomes" id="UP000242957"/>
    </source>
</evidence>
<reference evidence="3" key="1">
    <citation type="submission" date="2016-10" db="EMBL/GenBank/DDBJ databases">
        <authorList>
            <person name="Varghese N."/>
            <person name="Submissions S."/>
        </authorList>
    </citation>
    <scope>NUCLEOTIDE SEQUENCE [LARGE SCALE GENOMIC DNA]</scope>
    <source>
        <strain evidence="3">JCM 21621</strain>
    </source>
</reference>
<sequence length="90" mass="10046">MHGNPSIEHHLRVQPRHGHEAPVGELLDLLATTTLQAEGCLDATLHRLDDGWRLDGRWSSSAALDLYLEQPALQRLGDALTRHCRMLGFS</sequence>
<dbReference type="RefSeq" id="WP_084314665.1">
    <property type="nucleotide sequence ID" value="NZ_FNIJ01000003.1"/>
</dbReference>
<evidence type="ECO:0000313" key="2">
    <source>
        <dbReference type="EMBL" id="SDN53657.1"/>
    </source>
</evidence>
<dbReference type="EMBL" id="FNIJ01000003">
    <property type="protein sequence ID" value="SDN53657.1"/>
    <property type="molecule type" value="Genomic_DNA"/>
</dbReference>
<dbReference type="Gene3D" id="3.30.70.100">
    <property type="match status" value="1"/>
</dbReference>